<comment type="function">
    <text evidence="3">Required for dimerization of active 70S ribosomes into 100S ribosomes in stationary phase; 100S ribosomes are translationally inactive and sometimes present during exponential growth.</text>
</comment>
<feature type="domain" description="Sigma 54 modulation/S30EA ribosomal protein C-terminal" evidence="4">
    <location>
        <begin position="123"/>
        <end position="178"/>
    </location>
</feature>
<protein>
    <recommendedName>
        <fullName evidence="3">Ribosome hibernation promoting factor</fullName>
        <shortName evidence="3">HPF</shortName>
    </recommendedName>
</protein>
<proteinExistence type="inferred from homology"/>
<accession>A0A660KYQ2</accession>
<dbReference type="InterPro" id="IPR032528">
    <property type="entry name" value="Ribosom_S30AE_C"/>
</dbReference>
<dbReference type="InterPro" id="IPR050574">
    <property type="entry name" value="HPF/YfiA_ribosome-assoc"/>
</dbReference>
<dbReference type="InterPro" id="IPR034694">
    <property type="entry name" value="HPF_long/plastid"/>
</dbReference>
<dbReference type="GO" id="GO:0043024">
    <property type="term" value="F:ribosomal small subunit binding"/>
    <property type="evidence" value="ECO:0007669"/>
    <property type="project" value="TreeGrafter"/>
</dbReference>
<dbReference type="Pfam" id="PF02482">
    <property type="entry name" value="Ribosomal_S30AE"/>
    <property type="match status" value="1"/>
</dbReference>
<dbReference type="CDD" id="cd00552">
    <property type="entry name" value="RaiA"/>
    <property type="match status" value="1"/>
</dbReference>
<gene>
    <name evidence="3" type="primary">hpf</name>
    <name evidence="5" type="ORF">C7438_0871</name>
</gene>
<dbReference type="InterPro" id="IPR038416">
    <property type="entry name" value="Ribosom_S30AE_C_sf"/>
</dbReference>
<dbReference type="NCBIfam" id="TIGR00741">
    <property type="entry name" value="yfiA"/>
    <property type="match status" value="1"/>
</dbReference>
<dbReference type="InterPro" id="IPR036567">
    <property type="entry name" value="RHF-like"/>
</dbReference>
<comment type="similarity">
    <text evidence="3">Belongs to the HPF/YfiA ribosome-associated protein family. Long HPF subfamily.</text>
</comment>
<dbReference type="AlphaFoldDB" id="A0A660KYQ2"/>
<evidence type="ECO:0000313" key="5">
    <source>
        <dbReference type="EMBL" id="RKQ85477.1"/>
    </source>
</evidence>
<comment type="subcellular location">
    <subcellularLocation>
        <location evidence="3">Cytoplasm</location>
    </subcellularLocation>
</comment>
<name>A0A660KYQ2_9BACL</name>
<comment type="subunit">
    <text evidence="3">Interacts with 100S ribosomes.</text>
</comment>
<keyword evidence="6" id="KW-1185">Reference proteome</keyword>
<dbReference type="EMBL" id="RBIJ01000002">
    <property type="protein sequence ID" value="RKQ85477.1"/>
    <property type="molecule type" value="Genomic_DNA"/>
</dbReference>
<dbReference type="HAMAP" id="MF_00839">
    <property type="entry name" value="HPF"/>
    <property type="match status" value="1"/>
</dbReference>
<dbReference type="GO" id="GO:0045900">
    <property type="term" value="P:negative regulation of translational elongation"/>
    <property type="evidence" value="ECO:0007669"/>
    <property type="project" value="TreeGrafter"/>
</dbReference>
<keyword evidence="2 3" id="KW-0810">Translation regulation</keyword>
<organism evidence="5 6">
    <name type="scientific">Brockia lithotrophica</name>
    <dbReference type="NCBI Taxonomy" id="933949"/>
    <lineage>
        <taxon>Bacteria</taxon>
        <taxon>Bacillati</taxon>
        <taxon>Bacillota</taxon>
        <taxon>Bacilli</taxon>
        <taxon>Bacillales</taxon>
        <taxon>Bacillales Family X. Incertae Sedis</taxon>
        <taxon>Brockia</taxon>
    </lineage>
</organism>
<dbReference type="GO" id="GO:0022627">
    <property type="term" value="C:cytosolic small ribosomal subunit"/>
    <property type="evidence" value="ECO:0007669"/>
    <property type="project" value="TreeGrafter"/>
</dbReference>
<keyword evidence="1 3" id="KW-0963">Cytoplasm</keyword>
<sequence length="186" mass="21442">MRTVVRGENVEVTPAIRDYAEKRLKKIEKYFHNIDEVTAYVNLKVYRDGQRAEVTIPLNSLILRAEDKTHDVYAALDNVVDKLVRQIHKYKTRINRKAREQGAILVETVSEAEAEVGEGEKEEEVGIARRKRVPLKPMTAEEAILQMNLLGHDFYVYRDAETEEVHVVYRRKDGTYGLIEPTSATE</sequence>
<dbReference type="Gene3D" id="3.30.160.100">
    <property type="entry name" value="Ribosome hibernation promotion factor-like"/>
    <property type="match status" value="1"/>
</dbReference>
<evidence type="ECO:0000256" key="2">
    <source>
        <dbReference type="ARBA" id="ARBA00022845"/>
    </source>
</evidence>
<dbReference type="Gene3D" id="3.30.505.50">
    <property type="entry name" value="Sigma 54 modulation/S30EA ribosomal protein, C-terminal domain"/>
    <property type="match status" value="1"/>
</dbReference>
<dbReference type="RefSeq" id="WP_121444147.1">
    <property type="nucleotide sequence ID" value="NZ_RBIJ01000002.1"/>
</dbReference>
<dbReference type="FunFam" id="3.30.505.50:FF:000001">
    <property type="entry name" value="Ribosome hibernation promoting factor"/>
    <property type="match status" value="1"/>
</dbReference>
<dbReference type="Proteomes" id="UP000267019">
    <property type="component" value="Unassembled WGS sequence"/>
</dbReference>
<dbReference type="OrthoDB" id="9794975at2"/>
<dbReference type="PANTHER" id="PTHR33231">
    <property type="entry name" value="30S RIBOSOMAL PROTEIN"/>
    <property type="match status" value="1"/>
</dbReference>
<dbReference type="Pfam" id="PF16321">
    <property type="entry name" value="Ribosom_S30AE_C"/>
    <property type="match status" value="1"/>
</dbReference>
<evidence type="ECO:0000259" key="4">
    <source>
        <dbReference type="Pfam" id="PF16321"/>
    </source>
</evidence>
<evidence type="ECO:0000313" key="6">
    <source>
        <dbReference type="Proteomes" id="UP000267019"/>
    </source>
</evidence>
<dbReference type="SUPFAM" id="SSF69754">
    <property type="entry name" value="Ribosome binding protein Y (YfiA homologue)"/>
    <property type="match status" value="1"/>
</dbReference>
<evidence type="ECO:0000256" key="3">
    <source>
        <dbReference type="HAMAP-Rule" id="MF_00839"/>
    </source>
</evidence>
<comment type="caution">
    <text evidence="5">The sequence shown here is derived from an EMBL/GenBank/DDBJ whole genome shotgun (WGS) entry which is preliminary data.</text>
</comment>
<reference evidence="5 6" key="1">
    <citation type="submission" date="2018-10" db="EMBL/GenBank/DDBJ databases">
        <title>Genomic Encyclopedia of Type Strains, Phase IV (KMG-IV): sequencing the most valuable type-strain genomes for metagenomic binning, comparative biology and taxonomic classification.</title>
        <authorList>
            <person name="Goeker M."/>
        </authorList>
    </citation>
    <scope>NUCLEOTIDE SEQUENCE [LARGE SCALE GENOMIC DNA]</scope>
    <source>
        <strain evidence="5 6">DSM 22653</strain>
    </source>
</reference>
<dbReference type="InterPro" id="IPR003489">
    <property type="entry name" value="RHF/RaiA"/>
</dbReference>
<evidence type="ECO:0000256" key="1">
    <source>
        <dbReference type="ARBA" id="ARBA00022490"/>
    </source>
</evidence>
<dbReference type="PANTHER" id="PTHR33231:SF1">
    <property type="entry name" value="30S RIBOSOMAL PROTEIN"/>
    <property type="match status" value="1"/>
</dbReference>